<dbReference type="Pfam" id="PF01627">
    <property type="entry name" value="Hpt"/>
    <property type="match status" value="1"/>
</dbReference>
<evidence type="ECO:0000259" key="18">
    <source>
        <dbReference type="PROSITE" id="PS50110"/>
    </source>
</evidence>
<keyword evidence="7 16" id="KW-0812">Transmembrane</keyword>
<dbReference type="Gene3D" id="1.10.287.130">
    <property type="match status" value="1"/>
</dbReference>
<dbReference type="EC" id="2.7.13.3" evidence="3"/>
<evidence type="ECO:0000313" key="20">
    <source>
        <dbReference type="EMBL" id="EFL52194.1"/>
    </source>
</evidence>
<evidence type="ECO:0000256" key="10">
    <source>
        <dbReference type="ARBA" id="ARBA00022840"/>
    </source>
</evidence>
<keyword evidence="8" id="KW-0547">Nucleotide-binding</keyword>
<dbReference type="eggNOG" id="COG2205">
    <property type="taxonomic scope" value="Bacteria"/>
</dbReference>
<dbReference type="SUPFAM" id="SSF47384">
    <property type="entry name" value="Homodimeric domain of signal transducing histidine kinase"/>
    <property type="match status" value="1"/>
</dbReference>
<proteinExistence type="predicted"/>
<evidence type="ECO:0000256" key="15">
    <source>
        <dbReference type="PROSITE-ProRule" id="PRU00169"/>
    </source>
</evidence>
<dbReference type="Pfam" id="PF00512">
    <property type="entry name" value="HisKA"/>
    <property type="match status" value="1"/>
</dbReference>
<dbReference type="InterPro" id="IPR011006">
    <property type="entry name" value="CheY-like_superfamily"/>
</dbReference>
<evidence type="ECO:0000256" key="1">
    <source>
        <dbReference type="ARBA" id="ARBA00000085"/>
    </source>
</evidence>
<dbReference type="SUPFAM" id="SSF55874">
    <property type="entry name" value="ATPase domain of HSP90 chaperone/DNA topoisomerase II/histidine kinase"/>
    <property type="match status" value="1"/>
</dbReference>
<evidence type="ECO:0000313" key="21">
    <source>
        <dbReference type="Proteomes" id="UP000006250"/>
    </source>
</evidence>
<dbReference type="InterPro" id="IPR005467">
    <property type="entry name" value="His_kinase_dom"/>
</dbReference>
<evidence type="ECO:0000256" key="7">
    <source>
        <dbReference type="ARBA" id="ARBA00022692"/>
    </source>
</evidence>
<dbReference type="RefSeq" id="WP_005991733.1">
    <property type="nucleotide sequence ID" value="NZ_AECZ01000005.1"/>
</dbReference>
<dbReference type="InterPro" id="IPR036097">
    <property type="entry name" value="HisK_dim/P_sf"/>
</dbReference>
<keyword evidence="5 15" id="KW-0597">Phosphoprotein</keyword>
<comment type="caution">
    <text evidence="20">The sequence shown here is derived from an EMBL/GenBank/DDBJ whole genome shotgun (WGS) entry which is preliminary data.</text>
</comment>
<feature type="modified residue" description="Phosphohistidine" evidence="14">
    <location>
        <position position="846"/>
    </location>
</feature>
<evidence type="ECO:0000256" key="11">
    <source>
        <dbReference type="ARBA" id="ARBA00022989"/>
    </source>
</evidence>
<dbReference type="EMBL" id="AECZ01000005">
    <property type="protein sequence ID" value="EFL52194.1"/>
    <property type="molecule type" value="Genomic_DNA"/>
</dbReference>
<keyword evidence="12" id="KW-0902">Two-component regulatory system</keyword>
<dbReference type="OrthoDB" id="5468627at2"/>
<keyword evidence="9 20" id="KW-0418">Kinase</keyword>
<evidence type="ECO:0000256" key="13">
    <source>
        <dbReference type="ARBA" id="ARBA00023136"/>
    </source>
</evidence>
<dbReference type="InterPro" id="IPR003594">
    <property type="entry name" value="HATPase_dom"/>
</dbReference>
<feature type="transmembrane region" description="Helical" evidence="16">
    <location>
        <begin position="14"/>
        <end position="34"/>
    </location>
</feature>
<dbReference type="InterPro" id="IPR029095">
    <property type="entry name" value="NarX-like_N"/>
</dbReference>
<dbReference type="GO" id="GO:0005886">
    <property type="term" value="C:plasma membrane"/>
    <property type="evidence" value="ECO:0007669"/>
    <property type="project" value="UniProtKB-SubCell"/>
</dbReference>
<dbReference type="FunFam" id="3.30.565.10:FF:000010">
    <property type="entry name" value="Sensor histidine kinase RcsC"/>
    <property type="match status" value="1"/>
</dbReference>
<feature type="domain" description="Response regulatory" evidence="18">
    <location>
        <begin position="649"/>
        <end position="765"/>
    </location>
</feature>
<dbReference type="GO" id="GO:0005524">
    <property type="term" value="F:ATP binding"/>
    <property type="evidence" value="ECO:0007669"/>
    <property type="project" value="UniProtKB-KW"/>
</dbReference>
<keyword evidence="10" id="KW-0067">ATP-binding</keyword>
<dbReference type="GO" id="GO:0000155">
    <property type="term" value="F:phosphorelay sensor kinase activity"/>
    <property type="evidence" value="ECO:0007669"/>
    <property type="project" value="InterPro"/>
</dbReference>
<feature type="domain" description="Histidine kinase" evidence="17">
    <location>
        <begin position="265"/>
        <end position="486"/>
    </location>
</feature>
<dbReference type="SMART" id="SM00388">
    <property type="entry name" value="HisKA"/>
    <property type="match status" value="1"/>
</dbReference>
<dbReference type="FunFam" id="1.10.287.130:FF:000003">
    <property type="entry name" value="Histidine kinase"/>
    <property type="match status" value="1"/>
</dbReference>
<feature type="modified residue" description="4-aspartylphosphate" evidence="15">
    <location>
        <position position="556"/>
    </location>
</feature>
<evidence type="ECO:0000256" key="5">
    <source>
        <dbReference type="ARBA" id="ARBA00022553"/>
    </source>
</evidence>
<evidence type="ECO:0000256" key="14">
    <source>
        <dbReference type="PROSITE-ProRule" id="PRU00110"/>
    </source>
</evidence>
<dbReference type="InterPro" id="IPR036641">
    <property type="entry name" value="HPT_dom_sf"/>
</dbReference>
<evidence type="ECO:0000259" key="19">
    <source>
        <dbReference type="PROSITE" id="PS50894"/>
    </source>
</evidence>
<keyword evidence="4" id="KW-1003">Cell membrane</keyword>
<dbReference type="Gene3D" id="1.20.120.160">
    <property type="entry name" value="HPT domain"/>
    <property type="match status" value="1"/>
</dbReference>
<dbReference type="Pfam" id="PF13675">
    <property type="entry name" value="PilJ"/>
    <property type="match status" value="1"/>
</dbReference>
<dbReference type="CDD" id="cd16922">
    <property type="entry name" value="HATPase_EvgS-ArcB-TorS-like"/>
    <property type="match status" value="1"/>
</dbReference>
<evidence type="ECO:0000259" key="17">
    <source>
        <dbReference type="PROSITE" id="PS50109"/>
    </source>
</evidence>
<evidence type="ECO:0000256" key="3">
    <source>
        <dbReference type="ARBA" id="ARBA00012438"/>
    </source>
</evidence>
<comment type="catalytic activity">
    <reaction evidence="1">
        <text>ATP + protein L-histidine = ADP + protein N-phospho-L-histidine.</text>
        <dbReference type="EC" id="2.7.13.3"/>
    </reaction>
</comment>
<reference evidence="20 21" key="1">
    <citation type="submission" date="2010-08" db="EMBL/GenBank/DDBJ databases">
        <title>The draft genome of Desulfovibrio fructosovorans JJ.</title>
        <authorList>
            <consortium name="US DOE Joint Genome Institute (JGI-PGF)"/>
            <person name="Lucas S."/>
            <person name="Copeland A."/>
            <person name="Lapidus A."/>
            <person name="Cheng J.-F."/>
            <person name="Bruce D."/>
            <person name="Goodwin L."/>
            <person name="Pitluck S."/>
            <person name="Land M.L."/>
            <person name="Hauser L."/>
            <person name="Chang Y.-J."/>
            <person name="Jeffries C."/>
            <person name="Wall J.D."/>
            <person name="Stahl D.A."/>
            <person name="Arkin A.P."/>
            <person name="Dehal P."/>
            <person name="Stolyar S.M."/>
            <person name="Hazen T.C."/>
            <person name="Woyke T.J."/>
        </authorList>
    </citation>
    <scope>NUCLEOTIDE SEQUENCE [LARGE SCALE GENOMIC DNA]</scope>
    <source>
        <strain evidence="20 21">JJ</strain>
    </source>
</reference>
<dbReference type="Pfam" id="PF00072">
    <property type="entry name" value="Response_reg"/>
    <property type="match status" value="2"/>
</dbReference>
<evidence type="ECO:0000256" key="6">
    <source>
        <dbReference type="ARBA" id="ARBA00022679"/>
    </source>
</evidence>
<dbReference type="InterPro" id="IPR003661">
    <property type="entry name" value="HisK_dim/P_dom"/>
</dbReference>
<keyword evidence="6" id="KW-0808">Transferase</keyword>
<dbReference type="PROSITE" id="PS50109">
    <property type="entry name" value="HIS_KIN"/>
    <property type="match status" value="1"/>
</dbReference>
<evidence type="ECO:0000256" key="2">
    <source>
        <dbReference type="ARBA" id="ARBA00004651"/>
    </source>
</evidence>
<comment type="subcellular location">
    <subcellularLocation>
        <location evidence="2">Cell membrane</location>
        <topology evidence="2">Multi-pass membrane protein</topology>
    </subcellularLocation>
</comment>
<dbReference type="PRINTS" id="PR00344">
    <property type="entry name" value="BCTRLSENSOR"/>
</dbReference>
<dbReference type="STRING" id="596151.DesfrDRAFT_1014"/>
<evidence type="ECO:0000256" key="8">
    <source>
        <dbReference type="ARBA" id="ARBA00022741"/>
    </source>
</evidence>
<dbReference type="PANTHER" id="PTHR45339:SF1">
    <property type="entry name" value="HYBRID SIGNAL TRANSDUCTION HISTIDINE KINASE J"/>
    <property type="match status" value="1"/>
</dbReference>
<dbReference type="PROSITE" id="PS50894">
    <property type="entry name" value="HPT"/>
    <property type="match status" value="1"/>
</dbReference>
<organism evidence="20 21">
    <name type="scientific">Solidesulfovibrio fructosivorans JJ]</name>
    <dbReference type="NCBI Taxonomy" id="596151"/>
    <lineage>
        <taxon>Bacteria</taxon>
        <taxon>Pseudomonadati</taxon>
        <taxon>Thermodesulfobacteriota</taxon>
        <taxon>Desulfovibrionia</taxon>
        <taxon>Desulfovibrionales</taxon>
        <taxon>Desulfovibrionaceae</taxon>
        <taxon>Solidesulfovibrio</taxon>
    </lineage>
</organism>
<accession>E1JTR5</accession>
<feature type="domain" description="Response regulatory" evidence="18">
    <location>
        <begin position="505"/>
        <end position="623"/>
    </location>
</feature>
<keyword evidence="11 16" id="KW-1133">Transmembrane helix</keyword>
<evidence type="ECO:0000256" key="12">
    <source>
        <dbReference type="ARBA" id="ARBA00023012"/>
    </source>
</evidence>
<dbReference type="InterPro" id="IPR001789">
    <property type="entry name" value="Sig_transdc_resp-reg_receiver"/>
</dbReference>
<feature type="transmembrane region" description="Helical" evidence="16">
    <location>
        <begin position="192"/>
        <end position="210"/>
    </location>
</feature>
<evidence type="ECO:0000256" key="9">
    <source>
        <dbReference type="ARBA" id="ARBA00022777"/>
    </source>
</evidence>
<dbReference type="SUPFAM" id="SSF47226">
    <property type="entry name" value="Histidine-containing phosphotransfer domain, HPT domain"/>
    <property type="match status" value="1"/>
</dbReference>
<gene>
    <name evidence="20" type="ORF">DesfrDRAFT_1014</name>
</gene>
<keyword evidence="21" id="KW-1185">Reference proteome</keyword>
<dbReference type="InterPro" id="IPR004358">
    <property type="entry name" value="Sig_transdc_His_kin-like_C"/>
</dbReference>
<dbReference type="PANTHER" id="PTHR45339">
    <property type="entry name" value="HYBRID SIGNAL TRANSDUCTION HISTIDINE KINASE J"/>
    <property type="match status" value="1"/>
</dbReference>
<dbReference type="PROSITE" id="PS50110">
    <property type="entry name" value="RESPONSE_REGULATORY"/>
    <property type="match status" value="2"/>
</dbReference>
<evidence type="ECO:0000256" key="4">
    <source>
        <dbReference type="ARBA" id="ARBA00022475"/>
    </source>
</evidence>
<dbReference type="SUPFAM" id="SSF52172">
    <property type="entry name" value="CheY-like"/>
    <property type="match status" value="2"/>
</dbReference>
<dbReference type="SMART" id="SM00448">
    <property type="entry name" value="REC"/>
    <property type="match status" value="2"/>
</dbReference>
<dbReference type="CDD" id="cd00082">
    <property type="entry name" value="HisKA"/>
    <property type="match status" value="1"/>
</dbReference>
<dbReference type="Pfam" id="PF02518">
    <property type="entry name" value="HATPase_c"/>
    <property type="match status" value="1"/>
</dbReference>
<dbReference type="SMART" id="SM00073">
    <property type="entry name" value="HPT"/>
    <property type="match status" value="1"/>
</dbReference>
<evidence type="ECO:0000256" key="16">
    <source>
        <dbReference type="SAM" id="Phobius"/>
    </source>
</evidence>
<sequence length="992" mass="107556">MPAITEDKLHRIKWIYALALGFVALTLIASSLLLQHAISLEQSDSRIINLSGRQRMLSQRITKCVLAMGLPDGDGTNDQYVAQLRQAVEEWTTAQAGLQYGDARLGLPARENSAVIQALFRQITPYHERMVAAAEGLLRAAEAHGLTPQRARETAASMLADEPYFLSLMDTITFRFDAEASQRIRFLQRLELVVLGCGLLVLFLEYLLVFRPTVGRMTGMLTALRRQGEQLREANAKLRDSLDESIRLAELAKAADKAKSEFLARMSHEIRTPLNAVIGMSHLLLKTRLTPKQEDYLAKIRSSADTLLRVINDILDFSKIEAGGLTIERIPFDLETVLGDVVNIMSLGAAEKQLEFLLSVEDDVPFGLVGDPLRLGQVLLNLVGNAVKFTESGEVLLEVRRQPSTSQNARLRFAVRDTGVGLTAEQQEGLFRPFSQADESISRRYGGTGLGLSISQRLVALMGGDLEVRSVPGEGSEFFFSLDLPLSEVRAKPFQSDAAALAGMGIMVVDDNPTSLRILADMLRSMRFSVTTATGGEEALRLLEGAESDVRIVLLDWKMPGMDGMECARRIRALALPRPPAVIIVTAYGREEIRHNAENAGVDGFLLKPVGRSVLFDTIAMTVGPADMLKTGGAAGEREPLPEVLRGRRVLVVEDNAINQQVARELLEQAGLSVDVAGDGEHALRLLARERYAAVLMDVQMPVMDGLETARRIRSDPAFADLPVIAMTAHALARDREASLAAGMNDHIGKPVDPRELYAVLARWMAPGGDTAGSGPSSAVAAPPPDGPEDAAVLLDTRLGLSRVRGNEALYRRLLRQFTKKFSEISGAVQKGPVDGQLSEARREAHSLKGVAGNIGAKALYAAAQELEDCLRSPLADCRDAGERCQRALTAVNARIEQILAAPVGAERPTGEGPDPRPTDVASGLDALLGLLARNDTQALATYERLAGVLGGLAPDEAAALGVALRQFDFREARRLGEELRVSLRAPGVSHE</sequence>
<dbReference type="SMART" id="SM00387">
    <property type="entry name" value="HATPase_c"/>
    <property type="match status" value="1"/>
</dbReference>
<dbReference type="Gene3D" id="3.30.565.10">
    <property type="entry name" value="Histidine kinase-like ATPase, C-terminal domain"/>
    <property type="match status" value="1"/>
</dbReference>
<dbReference type="Proteomes" id="UP000006250">
    <property type="component" value="Unassembled WGS sequence"/>
</dbReference>
<feature type="domain" description="HPt" evidence="19">
    <location>
        <begin position="807"/>
        <end position="902"/>
    </location>
</feature>
<dbReference type="InterPro" id="IPR008207">
    <property type="entry name" value="Sig_transdc_His_kin_Hpt_dom"/>
</dbReference>
<feature type="modified residue" description="4-aspartylphosphate" evidence="15">
    <location>
        <position position="698"/>
    </location>
</feature>
<dbReference type="Gene3D" id="3.40.50.2300">
    <property type="match status" value="2"/>
</dbReference>
<dbReference type="eggNOG" id="COG0642">
    <property type="taxonomic scope" value="Bacteria"/>
</dbReference>
<dbReference type="CDD" id="cd00088">
    <property type="entry name" value="HPT"/>
    <property type="match status" value="1"/>
</dbReference>
<dbReference type="AlphaFoldDB" id="E1JTR5"/>
<dbReference type="InterPro" id="IPR036890">
    <property type="entry name" value="HATPase_C_sf"/>
</dbReference>
<keyword evidence="13 16" id="KW-0472">Membrane</keyword>
<protein>
    <recommendedName>
        <fullName evidence="3">histidine kinase</fullName>
        <ecNumber evidence="3">2.7.13.3</ecNumber>
    </recommendedName>
</protein>
<dbReference type="CDD" id="cd17546">
    <property type="entry name" value="REC_hyHK_CKI1_RcsC-like"/>
    <property type="match status" value="2"/>
</dbReference>
<name>E1JTR5_SOLFR</name>